<evidence type="ECO:0000313" key="2">
    <source>
        <dbReference type="Proteomes" id="UP000603453"/>
    </source>
</evidence>
<gene>
    <name evidence="1" type="ORF">INT47_001108</name>
</gene>
<sequence length="378" mass="42050">MTELGLNVDSDSMALEPELQKNFIDKLFLPACKAVLPESAYNRCGGSYAESVSRGLFNSNSNTSVSSDSLAAVVEAMRHLVRENESLAMFRHFRFVLSAFGFKAPFNGENYKAILPNMLAWDQLNPRKVKVDVGVNFFVRGAGPLGEWKVMTFLKEEFMTFAGELVGGEATLSKPMDMALGRFGGLHGKNKSPGVGEASKVIFYNDVKAPFTMSEPGYNGSVADEWSPAKTRSTVFHTDGHYMSKRKRYESRMREHHSTQFTMRLEVRVAAADVHGTLLDKLQSNIRSLNDMGAFVHIQNHVYFGYVRNVLKVTGRIIEYLESGLTLENVSGLALAVYMMNSLFHPGNPSSTCAKNFVAENRCPNNRLCFLSGGVYWL</sequence>
<protein>
    <submittedName>
        <fullName evidence="1">Uncharacterized protein</fullName>
    </submittedName>
</protein>
<evidence type="ECO:0000313" key="1">
    <source>
        <dbReference type="EMBL" id="KAG2213839.1"/>
    </source>
</evidence>
<dbReference type="AlphaFoldDB" id="A0A8H7RLS8"/>
<reference evidence="1" key="1">
    <citation type="submission" date="2020-12" db="EMBL/GenBank/DDBJ databases">
        <title>Metabolic potential, ecology and presence of endohyphal bacteria is reflected in genomic diversity of Mucoromycotina.</title>
        <authorList>
            <person name="Muszewska A."/>
            <person name="Okrasinska A."/>
            <person name="Steczkiewicz K."/>
            <person name="Drgas O."/>
            <person name="Orlowska M."/>
            <person name="Perlinska-Lenart U."/>
            <person name="Aleksandrzak-Piekarczyk T."/>
            <person name="Szatraj K."/>
            <person name="Zielenkiewicz U."/>
            <person name="Pilsyk S."/>
            <person name="Malc E."/>
            <person name="Mieczkowski P."/>
            <person name="Kruszewska J.S."/>
            <person name="Biernat P."/>
            <person name="Pawlowska J."/>
        </authorList>
    </citation>
    <scope>NUCLEOTIDE SEQUENCE</scope>
    <source>
        <strain evidence="1">WA0000017839</strain>
    </source>
</reference>
<organism evidence="1 2">
    <name type="scientific">Mucor saturninus</name>
    <dbReference type="NCBI Taxonomy" id="64648"/>
    <lineage>
        <taxon>Eukaryota</taxon>
        <taxon>Fungi</taxon>
        <taxon>Fungi incertae sedis</taxon>
        <taxon>Mucoromycota</taxon>
        <taxon>Mucoromycotina</taxon>
        <taxon>Mucoromycetes</taxon>
        <taxon>Mucorales</taxon>
        <taxon>Mucorineae</taxon>
        <taxon>Mucoraceae</taxon>
        <taxon>Mucor</taxon>
    </lineage>
</organism>
<dbReference type="EMBL" id="JAEPRD010000002">
    <property type="protein sequence ID" value="KAG2213839.1"/>
    <property type="molecule type" value="Genomic_DNA"/>
</dbReference>
<name>A0A8H7RLS8_9FUNG</name>
<keyword evidence="2" id="KW-1185">Reference proteome</keyword>
<accession>A0A8H7RLS8</accession>
<dbReference type="OrthoDB" id="2302682at2759"/>
<proteinExistence type="predicted"/>
<dbReference type="Proteomes" id="UP000603453">
    <property type="component" value="Unassembled WGS sequence"/>
</dbReference>
<comment type="caution">
    <text evidence="1">The sequence shown here is derived from an EMBL/GenBank/DDBJ whole genome shotgun (WGS) entry which is preliminary data.</text>
</comment>